<reference evidence="1" key="1">
    <citation type="submission" date="2016-03" db="EMBL/GenBank/DDBJ databases">
        <title>Mechanisms controlling the formation of the plant cell surface in tip-growing cells are functionally conserved among land plants.</title>
        <authorList>
            <person name="Honkanen S."/>
            <person name="Jones V.A."/>
            <person name="Morieri G."/>
            <person name="Champion C."/>
            <person name="Hetherington A.J."/>
            <person name="Kelly S."/>
            <person name="Saint-Marcoux D."/>
            <person name="Proust H."/>
            <person name="Prescott H."/>
            <person name="Dolan L."/>
        </authorList>
    </citation>
    <scope>NUCLEOTIDE SEQUENCE [LARGE SCALE GENOMIC DNA]</scope>
    <source>
        <tissue evidence="1">Whole gametophyte</tissue>
    </source>
</reference>
<dbReference type="AlphaFoldDB" id="A0A176VTK3"/>
<gene>
    <name evidence="1" type="ORF">AXG93_4776s1170</name>
</gene>
<name>A0A176VTK3_MARPO</name>
<proteinExistence type="predicted"/>
<dbReference type="Proteomes" id="UP000077202">
    <property type="component" value="Unassembled WGS sequence"/>
</dbReference>
<accession>A0A176VTK3</accession>
<organism evidence="1 2">
    <name type="scientific">Marchantia polymorpha subsp. ruderalis</name>
    <dbReference type="NCBI Taxonomy" id="1480154"/>
    <lineage>
        <taxon>Eukaryota</taxon>
        <taxon>Viridiplantae</taxon>
        <taxon>Streptophyta</taxon>
        <taxon>Embryophyta</taxon>
        <taxon>Marchantiophyta</taxon>
        <taxon>Marchantiopsida</taxon>
        <taxon>Marchantiidae</taxon>
        <taxon>Marchantiales</taxon>
        <taxon>Marchantiaceae</taxon>
        <taxon>Marchantia</taxon>
    </lineage>
</organism>
<dbReference type="EMBL" id="LVLJ01002789">
    <property type="protein sequence ID" value="OAE23733.1"/>
    <property type="molecule type" value="Genomic_DNA"/>
</dbReference>
<protein>
    <submittedName>
        <fullName evidence="1">Uncharacterized protein</fullName>
    </submittedName>
</protein>
<comment type="caution">
    <text evidence="1">The sequence shown here is derived from an EMBL/GenBank/DDBJ whole genome shotgun (WGS) entry which is preliminary data.</text>
</comment>
<sequence>MIFSDDLNVASARNRGNAPQLPAFVLLLFPTAGLYTSSSPPTEFDDHGDEGTELNTVLQKSERDEESQQISNTKVRFWTLGKSHIVGQPAMEIGNFFRLNDVSPIFD</sequence>
<evidence type="ECO:0000313" key="1">
    <source>
        <dbReference type="EMBL" id="OAE23733.1"/>
    </source>
</evidence>
<keyword evidence="2" id="KW-1185">Reference proteome</keyword>
<evidence type="ECO:0000313" key="2">
    <source>
        <dbReference type="Proteomes" id="UP000077202"/>
    </source>
</evidence>